<reference evidence="1" key="1">
    <citation type="journal article" date="2022" name="Front. Microbiol.">
        <title>New perspectives on an old grouping: The genomic and phenotypic variability of Oxalobacter formigenes and the implications for calcium oxalate stone prevention.</title>
        <authorList>
            <person name="Chmiel J.A."/>
            <person name="Carr C."/>
            <person name="Stuivenberg G.A."/>
            <person name="Venema R."/>
            <person name="Chanyi R.M."/>
            <person name="Al K.F."/>
            <person name="Giguere D."/>
            <person name="Say H."/>
            <person name="Akouris P.P."/>
            <person name="Dominguez Romero S.A."/>
            <person name="Kwong A."/>
            <person name="Tai V."/>
            <person name="Koval S.F."/>
            <person name="Razvi H."/>
            <person name="Bjazevic J."/>
            <person name="Burton J.P."/>
        </authorList>
    </citation>
    <scope>NUCLEOTIDE SEQUENCE</scope>
    <source>
        <strain evidence="1">WoOx3</strain>
    </source>
</reference>
<sequence>MHEWWYVQEEAIKTVECDLSRLSRFFEMMEKKGTIKPVKHCLLKVPAEKLIVAIEFRSAGS</sequence>
<dbReference type="KEGG" id="ovb:NB640_01480"/>
<organism evidence="1 2">
    <name type="scientific">Oxalobacter vibrioformis</name>
    <dbReference type="NCBI Taxonomy" id="933080"/>
    <lineage>
        <taxon>Bacteria</taxon>
        <taxon>Pseudomonadati</taxon>
        <taxon>Pseudomonadota</taxon>
        <taxon>Betaproteobacteria</taxon>
        <taxon>Burkholderiales</taxon>
        <taxon>Oxalobacteraceae</taxon>
        <taxon>Oxalobacter</taxon>
    </lineage>
</organism>
<dbReference type="AlphaFoldDB" id="A0A9E9P3L6"/>
<evidence type="ECO:0000313" key="2">
    <source>
        <dbReference type="Proteomes" id="UP001156215"/>
    </source>
</evidence>
<dbReference type="Proteomes" id="UP001156215">
    <property type="component" value="Chromosome"/>
</dbReference>
<dbReference type="EMBL" id="CP098242">
    <property type="protein sequence ID" value="WAW10365.1"/>
    <property type="molecule type" value="Genomic_DNA"/>
</dbReference>
<gene>
    <name evidence="1" type="ORF">NB640_01480</name>
</gene>
<accession>A0A9E9P3L6</accession>
<evidence type="ECO:0000313" key="1">
    <source>
        <dbReference type="EMBL" id="WAW10365.1"/>
    </source>
</evidence>
<proteinExistence type="predicted"/>
<keyword evidence="2" id="KW-1185">Reference proteome</keyword>
<name>A0A9E9P3L6_9BURK</name>
<protein>
    <submittedName>
        <fullName evidence="1">Uncharacterized protein</fullName>
    </submittedName>
</protein>
<dbReference type="RefSeq" id="WP_269309377.1">
    <property type="nucleotide sequence ID" value="NZ_CP098242.1"/>
</dbReference>